<evidence type="ECO:0000256" key="6">
    <source>
        <dbReference type="HAMAP-Rule" id="MF_01629"/>
    </source>
</evidence>
<evidence type="ECO:0000259" key="9">
    <source>
        <dbReference type="Pfam" id="PF10590"/>
    </source>
</evidence>
<name>A0A368DSG2_9PROT</name>
<dbReference type="Proteomes" id="UP000253570">
    <property type="component" value="Unassembled WGS sequence"/>
</dbReference>
<keyword evidence="3 6" id="KW-0288">FMN</keyword>
<gene>
    <name evidence="6 10" type="primary">pdxH</name>
    <name evidence="10" type="ORF">DBW71_01825</name>
</gene>
<reference evidence="10 11" key="1">
    <citation type="journal article" date="2018" name="Microbiome">
        <title>Fine metagenomic profile of the Mediterranean stratified and mixed water columns revealed by assembly and recruitment.</title>
        <authorList>
            <person name="Haro-Moreno J.M."/>
            <person name="Lopez-Perez M."/>
            <person name="De La Torre J.R."/>
            <person name="Picazo A."/>
            <person name="Camacho A."/>
            <person name="Rodriguez-Valera F."/>
        </authorList>
    </citation>
    <scope>NUCLEOTIDE SEQUENCE [LARGE SCALE GENOMIC DNA]</scope>
    <source>
        <strain evidence="10">MED-G57</strain>
    </source>
</reference>
<feature type="binding site" evidence="6">
    <location>
        <position position="122"/>
    </location>
    <ligand>
        <name>substrate</name>
    </ligand>
</feature>
<dbReference type="NCBIfam" id="NF004231">
    <property type="entry name" value="PRK05679.1"/>
    <property type="match status" value="1"/>
</dbReference>
<feature type="domain" description="Pyridoxamine 5'-phosphate oxidase N-terminal" evidence="8">
    <location>
        <begin position="26"/>
        <end position="137"/>
    </location>
</feature>
<dbReference type="Pfam" id="PF10590">
    <property type="entry name" value="PNP_phzG_C"/>
    <property type="match status" value="1"/>
</dbReference>
<dbReference type="Pfam" id="PF01243">
    <property type="entry name" value="PNPOx_N"/>
    <property type="match status" value="1"/>
</dbReference>
<comment type="subunit">
    <text evidence="6">Homodimer.</text>
</comment>
<evidence type="ECO:0000259" key="8">
    <source>
        <dbReference type="Pfam" id="PF01243"/>
    </source>
</evidence>
<feature type="binding site" evidence="6 7">
    <location>
        <position position="74"/>
    </location>
    <ligand>
        <name>FMN</name>
        <dbReference type="ChEBI" id="CHEBI:58210"/>
    </ligand>
</feature>
<feature type="binding site" evidence="6 7">
    <location>
        <position position="96"/>
    </location>
    <ligand>
        <name>FMN</name>
        <dbReference type="ChEBI" id="CHEBI:58210"/>
    </ligand>
</feature>
<dbReference type="PIRSF" id="PIRSF000190">
    <property type="entry name" value="Pyd_amn-ph_oxd"/>
    <property type="match status" value="1"/>
</dbReference>
<comment type="caution">
    <text evidence="10">The sequence shown here is derived from an EMBL/GenBank/DDBJ whole genome shotgun (WGS) entry which is preliminary data.</text>
</comment>
<evidence type="ECO:0000256" key="4">
    <source>
        <dbReference type="ARBA" id="ARBA00023002"/>
    </source>
</evidence>
<dbReference type="HAMAP" id="MF_01629">
    <property type="entry name" value="PdxH"/>
    <property type="match status" value="1"/>
</dbReference>
<dbReference type="EC" id="1.4.3.5" evidence="6"/>
<evidence type="ECO:0000256" key="3">
    <source>
        <dbReference type="ARBA" id="ARBA00022643"/>
    </source>
</evidence>
<feature type="binding site" evidence="6 7">
    <location>
        <position position="176"/>
    </location>
    <ligand>
        <name>FMN</name>
        <dbReference type="ChEBI" id="CHEBI:58210"/>
    </ligand>
</feature>
<dbReference type="PANTHER" id="PTHR10851">
    <property type="entry name" value="PYRIDOXINE-5-PHOSPHATE OXIDASE"/>
    <property type="match status" value="1"/>
</dbReference>
<evidence type="ECO:0000313" key="11">
    <source>
        <dbReference type="Proteomes" id="UP000253570"/>
    </source>
</evidence>
<comment type="cofactor">
    <cofactor evidence="6 7">
        <name>FMN</name>
        <dbReference type="ChEBI" id="CHEBI:58210"/>
    </cofactor>
    <text evidence="6 7">Binds 1 FMN per subunit.</text>
</comment>
<feature type="binding site" evidence="6">
    <location>
        <position position="118"/>
    </location>
    <ligand>
        <name>substrate</name>
    </ligand>
</feature>
<feature type="binding site" evidence="6 7">
    <location>
        <begin position="53"/>
        <end position="58"/>
    </location>
    <ligand>
        <name>FMN</name>
        <dbReference type="ChEBI" id="CHEBI:58210"/>
    </ligand>
</feature>
<dbReference type="NCBIfam" id="TIGR00558">
    <property type="entry name" value="pdxH"/>
    <property type="match status" value="1"/>
</dbReference>
<evidence type="ECO:0000256" key="1">
    <source>
        <dbReference type="ARBA" id="ARBA00007301"/>
    </source>
</evidence>
<evidence type="ECO:0000256" key="7">
    <source>
        <dbReference type="PIRSR" id="PIRSR000190-2"/>
    </source>
</evidence>
<dbReference type="GO" id="GO:0010181">
    <property type="term" value="F:FMN binding"/>
    <property type="evidence" value="ECO:0007669"/>
    <property type="project" value="UniProtKB-UniRule"/>
</dbReference>
<dbReference type="InterPro" id="IPR019576">
    <property type="entry name" value="Pyridoxamine_oxidase_dimer_C"/>
</dbReference>
<comment type="function">
    <text evidence="6">Catalyzes the oxidation of either pyridoxine 5'-phosphate (PNP) or pyridoxamine 5'-phosphate (PMP) into pyridoxal 5'-phosphate (PLP).</text>
</comment>
<evidence type="ECO:0000256" key="5">
    <source>
        <dbReference type="ARBA" id="ARBA00023096"/>
    </source>
</evidence>
<comment type="similarity">
    <text evidence="1 6">Belongs to the pyridoxamine 5'-phosphate oxidase family.</text>
</comment>
<dbReference type="GO" id="GO:0008615">
    <property type="term" value="P:pyridoxine biosynthetic process"/>
    <property type="evidence" value="ECO:0007669"/>
    <property type="project" value="UniProtKB-UniRule"/>
</dbReference>
<protein>
    <recommendedName>
        <fullName evidence="6">Pyridoxine/pyridoxamine 5'-phosphate oxidase</fullName>
        <ecNumber evidence="6">1.4.3.5</ecNumber>
    </recommendedName>
    <alternativeName>
        <fullName evidence="6">PNP/PMP oxidase</fullName>
        <shortName evidence="6">PNPOx</shortName>
    </alternativeName>
    <alternativeName>
        <fullName evidence="6">Pyridoxal 5'-phosphate synthase</fullName>
    </alternativeName>
</protein>
<accession>A0A368DSG2</accession>
<sequence length="203" mass="23917">MQTYDGFKEKELNYTSPFEIFYDWFEEAKTEEINDPDAMSLATVNDDGQPNVRMVLLKKIDHGFVFFSNKNSQKGIELNKNKSAAVCFHWKSIRKQVRIKGEVSIIAPIEADNYFDTRPRGSRIGAIVSKQSSVLSGPDQFSKEYSEFIESMEGKEIIRPDYWVGYRIIPNEIEFWLNSDFRLHQRLKFRLQDKSWTRDYLYP</sequence>
<dbReference type="SUPFAM" id="SSF50475">
    <property type="entry name" value="FMN-binding split barrel"/>
    <property type="match status" value="1"/>
</dbReference>
<dbReference type="InterPro" id="IPR000659">
    <property type="entry name" value="Pyridox_Oxase"/>
</dbReference>
<organism evidence="10 11">
    <name type="scientific">PS1 clade bacterium</name>
    <dbReference type="NCBI Taxonomy" id="2175152"/>
    <lineage>
        <taxon>Bacteria</taxon>
        <taxon>Pseudomonadati</taxon>
        <taxon>Pseudomonadota</taxon>
        <taxon>Alphaproteobacteria</taxon>
        <taxon>PS1 clade</taxon>
    </lineage>
</organism>
<evidence type="ECO:0000313" key="10">
    <source>
        <dbReference type="EMBL" id="RCL74165.1"/>
    </source>
</evidence>
<dbReference type="AlphaFoldDB" id="A0A368DSG2"/>
<dbReference type="PANTHER" id="PTHR10851:SF0">
    <property type="entry name" value="PYRIDOXINE-5'-PHOSPHATE OXIDASE"/>
    <property type="match status" value="1"/>
</dbReference>
<dbReference type="EMBL" id="QOQD01000003">
    <property type="protein sequence ID" value="RCL74165.1"/>
    <property type="molecule type" value="Genomic_DNA"/>
</dbReference>
<evidence type="ECO:0000256" key="2">
    <source>
        <dbReference type="ARBA" id="ARBA00022630"/>
    </source>
</evidence>
<feature type="binding site" evidence="6">
    <location>
        <position position="114"/>
    </location>
    <ligand>
        <name>substrate</name>
    </ligand>
</feature>
<comment type="caution">
    <text evidence="6">Lacks conserved residue(s) required for the propagation of feature annotation.</text>
</comment>
<comment type="catalytic activity">
    <reaction evidence="6">
        <text>pyridoxine 5'-phosphate + O2 = pyridoxal 5'-phosphate + H2O2</text>
        <dbReference type="Rhea" id="RHEA:15149"/>
        <dbReference type="ChEBI" id="CHEBI:15379"/>
        <dbReference type="ChEBI" id="CHEBI:16240"/>
        <dbReference type="ChEBI" id="CHEBI:58589"/>
        <dbReference type="ChEBI" id="CHEBI:597326"/>
        <dbReference type="EC" id="1.4.3.5"/>
    </reaction>
</comment>
<comment type="pathway">
    <text evidence="6">Cofactor metabolism; pyridoxal 5'-phosphate salvage; pyridoxal 5'-phosphate from pyridoxine 5'-phosphate: step 1/1.</text>
</comment>
<comment type="pathway">
    <text evidence="6">Cofactor metabolism; pyridoxal 5'-phosphate salvage; pyridoxal 5'-phosphate from pyridoxamine 5'-phosphate: step 1/1.</text>
</comment>
<keyword evidence="2 6" id="KW-0285">Flavoprotein</keyword>
<keyword evidence="4 6" id="KW-0560">Oxidoreductase</keyword>
<dbReference type="InterPro" id="IPR012349">
    <property type="entry name" value="Split_barrel_FMN-bd"/>
</dbReference>
<proteinExistence type="inferred from homology"/>
<feature type="binding site" evidence="6 7">
    <location>
        <position position="186"/>
    </location>
    <ligand>
        <name>FMN</name>
        <dbReference type="ChEBI" id="CHEBI:58210"/>
    </ligand>
</feature>
<dbReference type="InterPro" id="IPR011576">
    <property type="entry name" value="Pyridox_Oxase_N"/>
</dbReference>
<dbReference type="UniPathway" id="UPA01068">
    <property type="reaction ID" value="UER00304"/>
</dbReference>
<feature type="binding site" evidence="6 7">
    <location>
        <begin position="131"/>
        <end position="132"/>
    </location>
    <ligand>
        <name>FMN</name>
        <dbReference type="ChEBI" id="CHEBI:58210"/>
    </ligand>
</feature>
<dbReference type="Gene3D" id="2.30.110.10">
    <property type="entry name" value="Electron Transport, Fmn-binding Protein, Chain A"/>
    <property type="match status" value="1"/>
</dbReference>
<feature type="binding site" evidence="6">
    <location>
        <begin position="182"/>
        <end position="184"/>
    </location>
    <ligand>
        <name>substrate</name>
    </ligand>
</feature>
<dbReference type="GO" id="GO:0004733">
    <property type="term" value="F:pyridoxamine phosphate oxidase activity"/>
    <property type="evidence" value="ECO:0007669"/>
    <property type="project" value="UniProtKB-UniRule"/>
</dbReference>
<keyword evidence="5 6" id="KW-0664">Pyridoxine biosynthesis</keyword>
<comment type="catalytic activity">
    <reaction evidence="6">
        <text>pyridoxamine 5'-phosphate + O2 + H2O = pyridoxal 5'-phosphate + H2O2 + NH4(+)</text>
        <dbReference type="Rhea" id="RHEA:15817"/>
        <dbReference type="ChEBI" id="CHEBI:15377"/>
        <dbReference type="ChEBI" id="CHEBI:15379"/>
        <dbReference type="ChEBI" id="CHEBI:16240"/>
        <dbReference type="ChEBI" id="CHEBI:28938"/>
        <dbReference type="ChEBI" id="CHEBI:58451"/>
        <dbReference type="ChEBI" id="CHEBI:597326"/>
        <dbReference type="EC" id="1.4.3.5"/>
    </reaction>
</comment>
<feature type="binding site" evidence="6">
    <location>
        <begin position="67"/>
        <end position="68"/>
    </location>
    <ligand>
        <name>FMN</name>
        <dbReference type="ChEBI" id="CHEBI:58210"/>
    </ligand>
</feature>
<feature type="binding site" evidence="6">
    <location>
        <position position="58"/>
    </location>
    <ligand>
        <name>substrate</name>
    </ligand>
</feature>
<feature type="domain" description="Pyridoxine 5'-phosphate oxidase dimerisation C-terminal" evidence="9">
    <location>
        <begin position="163"/>
        <end position="203"/>
    </location>
</feature>